<sequence>MSSAKAEKTTYSQKKKQQQKQNVIRNNEDLEGFGNDSVFNTLSNIDNKEQKKNNDNFLPKKNSKENSSNNDTNSPKTPQKDQNTLTKTAPIEDLSKLVVSDFIKQNINISDDEEDQVNQMKKLCNFIETEITNKLYCTTTKFSYKTFDIDSPEFKGPISYLAPKQRKEIENVFKKCKESAVWNLFVLISKCIFVGETKDNSSQKLVSSTIAYQICVQIISNLYPGIFYKPGKQGKLIYDQVIGHRKETIEKLQAMGNTIIWISSQQKCKVNKKEINCPEYIAFWMKYFLNTLASQDTSNVVKNQSVKLLNKTIDGVKNNKNHLDIKIKIPLETFIAFAAIVNDENIVSQMKKNNSLYNDVMKAYNSLKSLLFDKSSDLVEFNVPNVNVFNKLYSLLSDPKYNKAVYHEFVNILVLTFGKENSLFDTWENTYQKYQPSNITRSNDIIKEIKNQQTEFLNNKKRSLENNCWKEIDNSRLRNVLYTLLGKNEEYRNKKNENEINEMNKNIRAVLDKTTRSKSDDGFFNGFLMKLLRRSILLVLLISLSLHILDSVDNYNSAGKGADSKFEVPVGHPQVKPGADISKCPYHNFRNKYTNCNQCHPIIKYVYDSMDEPYKLVEKNVVIPAYEKVWKPYISKAYMKGIEKGFIPSYRKSRNIMSNNVIQKASKVYDTYLKEHVDKANENVFKPAMYVSLKYLDQAYTNLKPATIKAKNILVNDVVNPSLPYINRAKVRAIQYGNRFLDVLAEIPYKKLMKTSASNILRFIGYTEREMENTYRFSKPYTQKYWNSFSKKMDTLMKQDNVQKVLANPYVKTTTDAMKDAYRISSYNAKAVYVFLTGRGPQVSNSKNWKRATEIVSVKKDIKNVIKSTKNFFREIILELEKEEGATVHSGKPRTVKVIKDSRINDGSVLPSKKRSPKLADSFRDNSNSGKRGYKVVPKKNQEKTNQNVNDKRSEKIAMKDRTENIAKQLAKEKAKIKQEVKRIAKENFENNGSQQKISSKIIAKAKLDATKQVILEKANENTKQVVKEHVEKAKKLAKKEAFKQLAKEKVVEASKNDDNEKRGKSKQIHKEKMRAAKQAAQKQLAKKNLEASKKIIKDKARANTKQVVKEHAEAAKRLIKEKARVDAKQVVKEHAEAVKKIIKDKASINAKQVVKEHAETAKRLAKERALNK</sequence>
<dbReference type="EMBL" id="MCOG01000149">
    <property type="protein sequence ID" value="ORY36242.1"/>
    <property type="molecule type" value="Genomic_DNA"/>
</dbReference>
<reference evidence="2 3" key="1">
    <citation type="submission" date="2016-08" db="EMBL/GenBank/DDBJ databases">
        <title>A Parts List for Fungal Cellulosomes Revealed by Comparative Genomics.</title>
        <authorList>
            <consortium name="DOE Joint Genome Institute"/>
            <person name="Haitjema C.H."/>
            <person name="Gilmore S.P."/>
            <person name="Henske J.K."/>
            <person name="Solomon K.V."/>
            <person name="De Groot R."/>
            <person name="Kuo A."/>
            <person name="Mondo S.J."/>
            <person name="Salamov A.A."/>
            <person name="Labutti K."/>
            <person name="Zhao Z."/>
            <person name="Chiniquy J."/>
            <person name="Barry K."/>
            <person name="Brewer H.M."/>
            <person name="Purvine S.O."/>
            <person name="Wright A.T."/>
            <person name="Boxma B."/>
            <person name="Van Alen T."/>
            <person name="Hackstein J.H."/>
            <person name="Baker S.E."/>
            <person name="Grigoriev I.V."/>
            <person name="O'Malley M.A."/>
        </authorList>
    </citation>
    <scope>NUCLEOTIDE SEQUENCE [LARGE SCALE GENOMIC DNA]</scope>
    <source>
        <strain evidence="2 3">G1</strain>
    </source>
</reference>
<dbReference type="AlphaFoldDB" id="A0A1Y2BNF2"/>
<name>A0A1Y2BNF2_9FUNG</name>
<dbReference type="Proteomes" id="UP000193920">
    <property type="component" value="Unassembled WGS sequence"/>
</dbReference>
<keyword evidence="3" id="KW-1185">Reference proteome</keyword>
<evidence type="ECO:0000256" key="1">
    <source>
        <dbReference type="SAM" id="MobiDB-lite"/>
    </source>
</evidence>
<protein>
    <submittedName>
        <fullName evidence="2">Uncharacterized protein</fullName>
    </submittedName>
</protein>
<evidence type="ECO:0000313" key="3">
    <source>
        <dbReference type="Proteomes" id="UP000193920"/>
    </source>
</evidence>
<feature type="region of interest" description="Disordered" evidence="1">
    <location>
        <begin position="1052"/>
        <end position="1073"/>
    </location>
</feature>
<dbReference type="OrthoDB" id="10441733at2759"/>
<feature type="compositionally biased region" description="Low complexity" evidence="1">
    <location>
        <begin position="65"/>
        <end position="74"/>
    </location>
</feature>
<proteinExistence type="predicted"/>
<gene>
    <name evidence="2" type="ORF">LY90DRAFT_673079</name>
</gene>
<accession>A0A1Y2BNF2</accession>
<dbReference type="STRING" id="1754190.A0A1Y2BNF2"/>
<feature type="region of interest" description="Disordered" evidence="1">
    <location>
        <begin position="906"/>
        <end position="961"/>
    </location>
</feature>
<feature type="compositionally biased region" description="Polar residues" evidence="1">
    <location>
        <begin position="75"/>
        <end position="87"/>
    </location>
</feature>
<evidence type="ECO:0000313" key="2">
    <source>
        <dbReference type="EMBL" id="ORY36242.1"/>
    </source>
</evidence>
<feature type="region of interest" description="Disordered" evidence="1">
    <location>
        <begin position="1"/>
        <end position="88"/>
    </location>
</feature>
<organism evidence="2 3">
    <name type="scientific">Neocallimastix californiae</name>
    <dbReference type="NCBI Taxonomy" id="1754190"/>
    <lineage>
        <taxon>Eukaryota</taxon>
        <taxon>Fungi</taxon>
        <taxon>Fungi incertae sedis</taxon>
        <taxon>Chytridiomycota</taxon>
        <taxon>Chytridiomycota incertae sedis</taxon>
        <taxon>Neocallimastigomycetes</taxon>
        <taxon>Neocallimastigales</taxon>
        <taxon>Neocallimastigaceae</taxon>
        <taxon>Neocallimastix</taxon>
    </lineage>
</organism>
<comment type="caution">
    <text evidence="2">The sequence shown here is derived from an EMBL/GenBank/DDBJ whole genome shotgun (WGS) entry which is preliminary data.</text>
</comment>
<feature type="compositionally biased region" description="Basic and acidic residues" evidence="1">
    <location>
        <begin position="950"/>
        <end position="961"/>
    </location>
</feature>